<dbReference type="Gene3D" id="2.40.50.90">
    <property type="match status" value="5"/>
</dbReference>
<dbReference type="SUPFAM" id="SSF63748">
    <property type="entry name" value="Tudor/PWWP/MBT"/>
    <property type="match status" value="1"/>
</dbReference>
<dbReference type="GO" id="GO:0031047">
    <property type="term" value="P:regulatory ncRNA-mediated gene silencing"/>
    <property type="evidence" value="ECO:0007669"/>
    <property type="project" value="UniProtKB-UniRule"/>
</dbReference>
<proteinExistence type="predicted"/>
<dbReference type="SMART" id="SM00333">
    <property type="entry name" value="TUDOR"/>
    <property type="match status" value="1"/>
</dbReference>
<feature type="domain" description="TNase-like" evidence="6">
    <location>
        <begin position="189"/>
        <end position="322"/>
    </location>
</feature>
<dbReference type="PROSITE" id="PS50830">
    <property type="entry name" value="TNASE_3"/>
    <property type="match status" value="4"/>
</dbReference>
<accession>A0AAD4R9M6</accession>
<feature type="domain" description="TNase-like" evidence="6">
    <location>
        <begin position="332"/>
        <end position="483"/>
    </location>
</feature>
<dbReference type="Gene3D" id="2.30.30.140">
    <property type="match status" value="1"/>
</dbReference>
<feature type="domain" description="TNase-like" evidence="6">
    <location>
        <begin position="512"/>
        <end position="654"/>
    </location>
</feature>
<dbReference type="FunFam" id="2.40.50.90:FF:000018">
    <property type="entry name" value="Ribonuclease"/>
    <property type="match status" value="1"/>
</dbReference>
<evidence type="ECO:0000256" key="3">
    <source>
        <dbReference type="ARBA" id="ARBA00022737"/>
    </source>
</evidence>
<dbReference type="GO" id="GO:0005634">
    <property type="term" value="C:nucleus"/>
    <property type="evidence" value="ECO:0007669"/>
    <property type="project" value="TreeGrafter"/>
</dbReference>
<keyword evidence="2 4" id="KW-0963">Cytoplasm</keyword>
<dbReference type="SUPFAM" id="SSF50199">
    <property type="entry name" value="Staphylococcal nuclease"/>
    <property type="match status" value="5"/>
</dbReference>
<comment type="caution">
    <text evidence="7">The sequence shown here is derived from an EMBL/GenBank/DDBJ whole genome shotgun (WGS) entry which is preliminary data.</text>
</comment>
<dbReference type="EMBL" id="JAKKPZ010000006">
    <property type="protein sequence ID" value="KAI1720043.1"/>
    <property type="molecule type" value="Genomic_DNA"/>
</dbReference>
<dbReference type="GO" id="GO:0005829">
    <property type="term" value="C:cytosol"/>
    <property type="evidence" value="ECO:0007669"/>
    <property type="project" value="UniProtKB-UniRule"/>
</dbReference>
<name>A0AAD4R9M6_9BILA</name>
<reference evidence="7" key="1">
    <citation type="submission" date="2022-01" db="EMBL/GenBank/DDBJ databases">
        <title>Genome Sequence Resource for Two Populations of Ditylenchus destructor, the Migratory Endoparasitic Phytonematode.</title>
        <authorList>
            <person name="Zhang H."/>
            <person name="Lin R."/>
            <person name="Xie B."/>
        </authorList>
    </citation>
    <scope>NUCLEOTIDE SEQUENCE</scope>
    <source>
        <strain evidence="7">BazhouSP</strain>
    </source>
</reference>
<comment type="subcellular location">
    <subcellularLocation>
        <location evidence="1 4">Cytoplasm</location>
    </subcellularLocation>
</comment>
<sequence length="897" mass="100182">MTDTTTAPSQPSQTIKRGLVKQVLSGDAIVLQGPPASNGPPKELTVYLSNVTAPRLARRPVDDSSEASADEPYAWEAREWLRKKIVGKSVAFVRDFMATSGREHGRIYLGGTGIHDAENVAENGVAEGWLEVRPGKQADDYTQKLLDLQEQAKSSKKGRWSGDDSSKHVRNIKWNIEDPRSLVAQYKQSQVDAVVEQVRDANTIRLFLLPNFEYITIVLSGVKAPGVRAGTEGKPEEYGEEAKFFVETRLLQRYVKVVLESTSNQNFIGTVLHPRGNIAEFLLKEGFAKVVEWSLATATGGPLPLREAERYAKERKLRLWRNYSGPVTTGKNSFSAKVVEILLGDSIVVEKDNGEQQKIFFSSLRPPRKEGGGPETGAVNRQFRPLYDIPFMFEAREYLRKRLIGKRVSVTIDYIQPKSDQFPEKTCGTVTVANQNIAEQLIKKGLAKVVRHRQDDDNRSPHYDALIAAEAEAEKEKRGMYCDKSENPGTVRVQELTGERSKQFMPYLQRSSRPDAIVDFVASGSRLRVYVPKETCLITFLLGGISCPRPARVGPGGKMQGESEPFADEALNFTKSKCLQQDVKIEVESMDKVGGFIGYLFVTNEKGSLVNLSEALVEAGLASVHFTAEKSPYYHQLTSAEKAAKAARLGIWKNFVEEDDNENEKQKQAADVGERKLNLKKVLVTEFYPGLRFAVQMFDDGHAIESLMNNLQSDVSTVPLTTPKRGQLAAARYADLWHRVRIESAKGDKIEVNYIDFGNRQTLSPSDLFVLPTQYHAQPPAAKEFQLALVTAPNDSHYAQDTDESFNLLCNLHPHLYLNVEYKVGNVDNATLYAEDAQGNPKRDIGRELIANGHALLAQRGEKRFQSLIADYSDAEKSARRSRLNIWQYGDFTGNEI</sequence>
<dbReference type="InterPro" id="IPR016071">
    <property type="entry name" value="Staphylococal_nuclease_OB-fold"/>
</dbReference>
<dbReference type="CDD" id="cd00175">
    <property type="entry name" value="SNc"/>
    <property type="match status" value="3"/>
</dbReference>
<evidence type="ECO:0000313" key="7">
    <source>
        <dbReference type="EMBL" id="KAI1720043.1"/>
    </source>
</evidence>
<dbReference type="Proteomes" id="UP001201812">
    <property type="component" value="Unassembled WGS sequence"/>
</dbReference>
<dbReference type="Pfam" id="PF00567">
    <property type="entry name" value="TUDOR"/>
    <property type="match status" value="1"/>
</dbReference>
<dbReference type="Pfam" id="PF00565">
    <property type="entry name" value="SNase"/>
    <property type="match status" value="4"/>
</dbReference>
<dbReference type="GO" id="GO:0006402">
    <property type="term" value="P:mRNA catabolic process"/>
    <property type="evidence" value="ECO:0007669"/>
    <property type="project" value="UniProtKB-UniRule"/>
</dbReference>
<dbReference type="InterPro" id="IPR035437">
    <property type="entry name" value="SNase_OB-fold_sf"/>
</dbReference>
<evidence type="ECO:0000256" key="2">
    <source>
        <dbReference type="ARBA" id="ARBA00022490"/>
    </source>
</evidence>
<dbReference type="InterPro" id="IPR002999">
    <property type="entry name" value="Tudor"/>
</dbReference>
<dbReference type="FunFam" id="2.40.50.90:FF:000001">
    <property type="entry name" value="Staphylococcal nuclease domain-containing protein"/>
    <property type="match status" value="1"/>
</dbReference>
<evidence type="ECO:0000313" key="8">
    <source>
        <dbReference type="Proteomes" id="UP001201812"/>
    </source>
</evidence>
<feature type="domain" description="Tudor" evidence="5">
    <location>
        <begin position="722"/>
        <end position="778"/>
    </location>
</feature>
<dbReference type="InterPro" id="IPR016685">
    <property type="entry name" value="Silence_cplx_Nase-comp_TudorSN"/>
</dbReference>
<dbReference type="AlphaFoldDB" id="A0AAD4R9M6"/>
<protein>
    <submittedName>
        <fullName evidence="7">Nuclease like domain-containing protein</fullName>
    </submittedName>
</protein>
<dbReference type="FunFam" id="2.40.50.90:FF:000002">
    <property type="entry name" value="Staphylococcal nuclease domain-containing protein"/>
    <property type="match status" value="1"/>
</dbReference>
<dbReference type="PANTHER" id="PTHR12302">
    <property type="entry name" value="EBNA2 BINDING PROTEIN P100"/>
    <property type="match status" value="1"/>
</dbReference>
<evidence type="ECO:0000259" key="6">
    <source>
        <dbReference type="PROSITE" id="PS50830"/>
    </source>
</evidence>
<evidence type="ECO:0000259" key="5">
    <source>
        <dbReference type="PROSITE" id="PS50304"/>
    </source>
</evidence>
<dbReference type="PANTHER" id="PTHR12302:SF2">
    <property type="entry name" value="STAPHYLOCOCCAL NUCLEASE DOMAIN-CONTAINING PROTEIN 1"/>
    <property type="match status" value="1"/>
</dbReference>
<organism evidence="7 8">
    <name type="scientific">Ditylenchus destructor</name>
    <dbReference type="NCBI Taxonomy" id="166010"/>
    <lineage>
        <taxon>Eukaryota</taxon>
        <taxon>Metazoa</taxon>
        <taxon>Ecdysozoa</taxon>
        <taxon>Nematoda</taxon>
        <taxon>Chromadorea</taxon>
        <taxon>Rhabditida</taxon>
        <taxon>Tylenchina</taxon>
        <taxon>Tylenchomorpha</taxon>
        <taxon>Sphaerularioidea</taxon>
        <taxon>Anguinidae</taxon>
        <taxon>Anguininae</taxon>
        <taxon>Ditylenchus</taxon>
    </lineage>
</organism>
<dbReference type="SMART" id="SM00318">
    <property type="entry name" value="SNc"/>
    <property type="match status" value="4"/>
</dbReference>
<keyword evidence="3" id="KW-0677">Repeat</keyword>
<evidence type="ECO:0000256" key="1">
    <source>
        <dbReference type="ARBA" id="ARBA00004496"/>
    </source>
</evidence>
<dbReference type="PROSITE" id="PS50304">
    <property type="entry name" value="TUDOR"/>
    <property type="match status" value="1"/>
</dbReference>
<dbReference type="PIRSF" id="PIRSF017179">
    <property type="entry name" value="RISC-Tudor-SN"/>
    <property type="match status" value="1"/>
</dbReference>
<dbReference type="GO" id="GO:0003723">
    <property type="term" value="F:RNA binding"/>
    <property type="evidence" value="ECO:0007669"/>
    <property type="project" value="UniProtKB-UniRule"/>
</dbReference>
<dbReference type="GO" id="GO:0031332">
    <property type="term" value="C:RNAi effector complex"/>
    <property type="evidence" value="ECO:0007669"/>
    <property type="project" value="InterPro"/>
</dbReference>
<feature type="domain" description="TNase-like" evidence="6">
    <location>
        <begin position="14"/>
        <end position="162"/>
    </location>
</feature>
<gene>
    <name evidence="7" type="ORF">DdX_05412</name>
</gene>
<evidence type="ECO:0000256" key="4">
    <source>
        <dbReference type="PIRNR" id="PIRNR017179"/>
    </source>
</evidence>
<keyword evidence="8" id="KW-1185">Reference proteome</keyword>
<dbReference type="GO" id="GO:0004518">
    <property type="term" value="F:nuclease activity"/>
    <property type="evidence" value="ECO:0007669"/>
    <property type="project" value="TreeGrafter"/>
</dbReference>